<dbReference type="EMBL" id="JTCM02000091">
    <property type="protein sequence ID" value="NEU76014.1"/>
    <property type="molecule type" value="Genomic_DNA"/>
</dbReference>
<dbReference type="Proteomes" id="UP000031549">
    <property type="component" value="Unassembled WGS sequence"/>
</dbReference>
<sequence>MVSPAPDGRGFRHDGGLANPKGEWAIGSSKRKIPHSQLSNARCFKPGNPFGSRSWG</sequence>
<dbReference type="AlphaFoldDB" id="A0A846HH61"/>
<reference evidence="2 3" key="1">
    <citation type="journal article" date="2015" name="Genome Announc.">
        <title>Draft Genome Sequence of Cyanobacterium Hassallia byssoidea Strain VB512170, Isolated from Monuments in India.</title>
        <authorList>
            <person name="Singh D."/>
            <person name="Chandrababunaidu M.M."/>
            <person name="Panda A."/>
            <person name="Sen D."/>
            <person name="Bhattacharyya S."/>
            <person name="Adhikary S.P."/>
            <person name="Tripathy S."/>
        </authorList>
    </citation>
    <scope>NUCLEOTIDE SEQUENCE [LARGE SCALE GENOMIC DNA]</scope>
    <source>
        <strain evidence="2 3">VB512170</strain>
    </source>
</reference>
<proteinExistence type="predicted"/>
<dbReference type="RefSeq" id="WP_163519220.1">
    <property type="nucleotide sequence ID" value="NZ_JTCM02000091.1"/>
</dbReference>
<protein>
    <submittedName>
        <fullName evidence="2">Uncharacterized protein</fullName>
    </submittedName>
</protein>
<evidence type="ECO:0000313" key="3">
    <source>
        <dbReference type="Proteomes" id="UP000031549"/>
    </source>
</evidence>
<evidence type="ECO:0000256" key="1">
    <source>
        <dbReference type="SAM" id="MobiDB-lite"/>
    </source>
</evidence>
<keyword evidence="3" id="KW-1185">Reference proteome</keyword>
<comment type="caution">
    <text evidence="2">The sequence shown here is derived from an EMBL/GenBank/DDBJ whole genome shotgun (WGS) entry which is preliminary data.</text>
</comment>
<organism evidence="2 3">
    <name type="scientific">Hassallia byssoidea VB512170</name>
    <dbReference type="NCBI Taxonomy" id="1304833"/>
    <lineage>
        <taxon>Bacteria</taxon>
        <taxon>Bacillati</taxon>
        <taxon>Cyanobacteriota</taxon>
        <taxon>Cyanophyceae</taxon>
        <taxon>Nostocales</taxon>
        <taxon>Tolypothrichaceae</taxon>
        <taxon>Hassallia</taxon>
    </lineage>
</organism>
<evidence type="ECO:0000313" key="2">
    <source>
        <dbReference type="EMBL" id="NEU76014.1"/>
    </source>
</evidence>
<name>A0A846HH61_9CYAN</name>
<gene>
    <name evidence="2" type="ORF">PI95_026535</name>
</gene>
<feature type="region of interest" description="Disordered" evidence="1">
    <location>
        <begin position="1"/>
        <end position="56"/>
    </location>
</feature>
<accession>A0A846HH61</accession>